<feature type="domain" description="Retrotransposon gag" evidence="2">
    <location>
        <begin position="114"/>
        <end position="184"/>
    </location>
</feature>
<comment type="caution">
    <text evidence="6">The sequence shown here is derived from an EMBL/GenBank/DDBJ whole genome shotgun (WGS) entry which is preliminary data.</text>
</comment>
<dbReference type="PANTHER" id="PTHR37610">
    <property type="entry name" value="CCHC-TYPE DOMAIN-CONTAINING PROTEIN"/>
    <property type="match status" value="1"/>
</dbReference>
<dbReference type="InterPro" id="IPR029472">
    <property type="entry name" value="Copia-like_N"/>
</dbReference>
<dbReference type="Pfam" id="PF13976">
    <property type="entry name" value="gag_pre-integrs"/>
    <property type="match status" value="1"/>
</dbReference>
<feature type="compositionally biased region" description="Polar residues" evidence="1">
    <location>
        <begin position="673"/>
        <end position="689"/>
    </location>
</feature>
<evidence type="ECO:0000259" key="5">
    <source>
        <dbReference type="Pfam" id="PF14244"/>
    </source>
</evidence>
<proteinExistence type="predicted"/>
<name>A0ABQ7VX58_SOLTU</name>
<organism evidence="6 7">
    <name type="scientific">Solanum tuberosum</name>
    <name type="common">Potato</name>
    <dbReference type="NCBI Taxonomy" id="4113"/>
    <lineage>
        <taxon>Eukaryota</taxon>
        <taxon>Viridiplantae</taxon>
        <taxon>Streptophyta</taxon>
        <taxon>Embryophyta</taxon>
        <taxon>Tracheophyta</taxon>
        <taxon>Spermatophyta</taxon>
        <taxon>Magnoliopsida</taxon>
        <taxon>eudicotyledons</taxon>
        <taxon>Gunneridae</taxon>
        <taxon>Pentapetalae</taxon>
        <taxon>asterids</taxon>
        <taxon>lamiids</taxon>
        <taxon>Solanales</taxon>
        <taxon>Solanaceae</taxon>
        <taxon>Solanoideae</taxon>
        <taxon>Solaneae</taxon>
        <taxon>Solanum</taxon>
    </lineage>
</organism>
<feature type="domain" description="GAG-pre-integrase" evidence="4">
    <location>
        <begin position="493"/>
        <end position="526"/>
    </location>
</feature>
<evidence type="ECO:0000259" key="4">
    <source>
        <dbReference type="Pfam" id="PF13976"/>
    </source>
</evidence>
<dbReference type="Pfam" id="PF07727">
    <property type="entry name" value="RVT_2"/>
    <property type="match status" value="1"/>
</dbReference>
<evidence type="ECO:0000313" key="6">
    <source>
        <dbReference type="EMBL" id="KAH0773076.1"/>
    </source>
</evidence>
<feature type="compositionally biased region" description="Polar residues" evidence="1">
    <location>
        <begin position="319"/>
        <end position="337"/>
    </location>
</feature>
<feature type="region of interest" description="Disordered" evidence="1">
    <location>
        <begin position="671"/>
        <end position="696"/>
    </location>
</feature>
<dbReference type="InterPro" id="IPR013103">
    <property type="entry name" value="RVT_2"/>
</dbReference>
<evidence type="ECO:0000256" key="1">
    <source>
        <dbReference type="SAM" id="MobiDB-lite"/>
    </source>
</evidence>
<dbReference type="Pfam" id="PF14244">
    <property type="entry name" value="Retrotran_gag_3"/>
    <property type="match status" value="1"/>
</dbReference>
<dbReference type="Proteomes" id="UP000826656">
    <property type="component" value="Unassembled WGS sequence"/>
</dbReference>
<evidence type="ECO:0000313" key="7">
    <source>
        <dbReference type="Proteomes" id="UP000826656"/>
    </source>
</evidence>
<feature type="region of interest" description="Disordered" evidence="1">
    <location>
        <begin position="318"/>
        <end position="337"/>
    </location>
</feature>
<dbReference type="InterPro" id="IPR005162">
    <property type="entry name" value="Retrotrans_gag_dom"/>
</dbReference>
<sequence>MSPDRVAEELNQGINNGEIIGSGSFALPSNTVSSSQGIDYNHPLFLSPTDVSGVRLISFQLLGIENYTLWNRSITLALLRRNKIGLVDGSYRKEVYGEEMWGQWERVNVIVLSWLMNSVSKSLLSGVVFASSAMQVWNDLKERFDRVDGSRTYSLHKDIVTLQQGTNSVSEYYTRLKTLWDESELLVPAPCCNCDKSKGFVAHMNRQKLYQFLMGLNESFQQARSQILMLNPLPTINHAYVMIIGDEIQKAMMSHSNSMGMNTVSADSVAMYSKSTSTLGVNQRFKRNSVLICDFCKCKGHSKEYCYKIVPRWGRKTDSSQSDHGVPGPSNSSKLLSQAEQDVKQLLKGCTFTKDQYDHILKGFQHKTDIASLDCNATPAAAHTADMFIKGTVSKLEVPTVVYLPNGDSTHVTHVGSCALGDNGIISNVLYLPDFQYNLLSVSKLTKELDCSVTFFLNCCVFQELYSGKVKQIGEETGCLYTQKHVSNQRDIALSVSQVSTDMELWHQRLGHVSSGVLARMFSMNKESQCKFAKTVKTIRSDTGTKFVKLYLCKHLLEVTRALRFQAKIPIKYWGHCVLAAADIINRLPSSDKHSGRHQIFTDIFQDSSAVNFQELSQPAYVSYNPEHEGPEPDLANQDLEQFGDPEHVQHMSENSDDNLTAVCDSLAKPRLGSSSSGTDTLMDSTQEGQLVVVSPEIRRSTTKQSPAWQTDFVTQKAVKYPMGNYVSYNHLSSSYQCYIAASSSLKEPSTYSEAVSDQRWIDAMQLEIQALESNNTWVVTNLPQGKKPIGCRWVYKIKYKATGEIERFKARLVAKGYSQQEGIDY</sequence>
<dbReference type="Pfam" id="PF03732">
    <property type="entry name" value="Retrotrans_gag"/>
    <property type="match status" value="1"/>
</dbReference>
<dbReference type="EMBL" id="JAIVGD010000005">
    <property type="protein sequence ID" value="KAH0773076.1"/>
    <property type="molecule type" value="Genomic_DNA"/>
</dbReference>
<feature type="domain" description="Retrotransposon Copia-like N-terminal" evidence="5">
    <location>
        <begin position="48"/>
        <end position="92"/>
    </location>
</feature>
<dbReference type="PANTHER" id="PTHR37610:SF86">
    <property type="entry name" value="RETROTRANSPOSON COPIA-LIKE N-TERMINAL DOMAIN-CONTAINING PROTEIN"/>
    <property type="match status" value="1"/>
</dbReference>
<reference evidence="6 7" key="1">
    <citation type="journal article" date="2021" name="bioRxiv">
        <title>Chromosome-scale and haplotype-resolved genome assembly of a tetraploid potato cultivar.</title>
        <authorList>
            <person name="Sun H."/>
            <person name="Jiao W.-B."/>
            <person name="Krause K."/>
            <person name="Campoy J.A."/>
            <person name="Goel M."/>
            <person name="Folz-Donahue K."/>
            <person name="Kukat C."/>
            <person name="Huettel B."/>
            <person name="Schneeberger K."/>
        </authorList>
    </citation>
    <scope>NUCLEOTIDE SEQUENCE [LARGE SCALE GENOMIC DNA]</scope>
    <source>
        <strain evidence="6">SolTubOtavaFocal</strain>
        <tissue evidence="6">Leaves</tissue>
    </source>
</reference>
<evidence type="ECO:0000259" key="2">
    <source>
        <dbReference type="Pfam" id="PF03732"/>
    </source>
</evidence>
<evidence type="ECO:0000259" key="3">
    <source>
        <dbReference type="Pfam" id="PF07727"/>
    </source>
</evidence>
<accession>A0ABQ7VX58</accession>
<protein>
    <submittedName>
        <fullName evidence="6">Uncharacterized protein</fullName>
    </submittedName>
</protein>
<feature type="domain" description="Reverse transcriptase Ty1/copia-type" evidence="3">
    <location>
        <begin position="775"/>
        <end position="826"/>
    </location>
</feature>
<gene>
    <name evidence="6" type="ORF">KY290_010213</name>
</gene>
<keyword evidence="7" id="KW-1185">Reference proteome</keyword>
<dbReference type="InterPro" id="IPR025724">
    <property type="entry name" value="GAG-pre-integrase_dom"/>
</dbReference>